<evidence type="ECO:0000313" key="13">
    <source>
        <dbReference type="EMBL" id="TGZ48749.1"/>
    </source>
</evidence>
<evidence type="ECO:0000256" key="4">
    <source>
        <dbReference type="ARBA" id="ARBA00022584"/>
    </source>
</evidence>
<dbReference type="SUPFAM" id="SSF53383">
    <property type="entry name" value="PLP-dependent transferases"/>
    <property type="match status" value="2"/>
</dbReference>
<dbReference type="InterPro" id="IPR015421">
    <property type="entry name" value="PyrdxlP-dep_Trfase_major"/>
</dbReference>
<feature type="region of interest" description="Disordered" evidence="12">
    <location>
        <begin position="466"/>
        <end position="522"/>
    </location>
</feature>
<dbReference type="InterPro" id="IPR010977">
    <property type="entry name" value="Aromatic_deC"/>
</dbReference>
<dbReference type="PANTHER" id="PTHR11999">
    <property type="entry name" value="GROUP II PYRIDOXAL-5-PHOSPHATE DECARBOXYLASE"/>
    <property type="match status" value="1"/>
</dbReference>
<dbReference type="FunFam" id="3.40.640.10:FF:000025">
    <property type="entry name" value="Histidine decarboxylase"/>
    <property type="match status" value="2"/>
</dbReference>
<dbReference type="GO" id="GO:0006520">
    <property type="term" value="P:amino acid metabolic process"/>
    <property type="evidence" value="ECO:0007669"/>
    <property type="project" value="InterPro"/>
</dbReference>
<sequence>MDPDSFKDYANEMAEYITNYLENIRDRRVLPTVTHWQSPKFHAYFPTAQSYPSILADMLSGAIACIGFSWISSPACTELEVIVLNWLGKMLDLPKEFLACSGGKGGGVIQGSASEATLIALLGAKAKKIKQVKEQHPDWMKNEIVGKLVAYCSCQAHSSVERAGLFGGVKFRQLEVDEKHKLRGDTFADAIRKDKEQGFIPFYAVATLGTTIGCAFDRLDEMGIVANREDIWLHVDAAYAGSAFICPEFRYLMKGIEMADSFDFNPHKWMLVNFDCSTMWLKDPTYIINAFNVDTLYLKYDMQGSAPDYRHWQIPLGRRFRSLKLWFVLRLYGVENLQKFIRSHVAQAHEFEALVLSDPRFEIVGEVLMGLICFRLKGSNELNEALLKRINGAGNIHLVPSKIKDTYFLRLVVCSRFSESKDIQYSWKEIKLRANEILEEQSSPADTENANATDFSNADLHASKNLCQSPLNTNDMTSDSEMLPATQTSTESKISSSLHELGGERDQSEVFQSNNELSDSNDMQNLTKHRSAQQDLANRDNSVKRNTVKSFLRGSGDFSRKKRKGNDDKSTDRDVLDNIVKIQEEERIKLDNLELKLDRIIKKLFPEEIKLKRPHGIPAFSLRTEEEWEKLEEILADDDAFTYVVDVFAAKMKNKDSEVAALQSVLPKVITNSLFRSISWGGTQKTKIAFNKSKTYEAIQEVGSYIKSWHDADAAAIRCRTPPVASTPPALAESPRARGYRRCQGLLSESLARLSRCTLLQTCKRKQIMDPDSFKDYANEMAEYITNYLENIRDRKVLPTVEPGYMKPLLPSEAPQTPEQWQDIMADIERVIMPGVTHWHSPKFHAYFPTAQSYPSILADMLSGAIACIGFSWIASPACTELEVIVLNWLGKMLDLPKEFLACSGGKGGGVIQGTASEATLVALLGAKAKKIKQVKEQHPNWMENEIVEKLVAYCSCQAHSSVERAGLLGGVKFRQLEVDEKHKLRGDTFADAIRKDKEQGFIPFYAVATLGTTVDCAFDRLDEMGIVANREDIWLHVDAAYAGSAFICPEFRYLMKGIEMADSFNFNPHKWMLVNFDCSTMWLKDPTYVINAFNVDPLYLKHDMQGSAPDYRHWQIPLGRRFRSLKLWFVLRLYGVENLQKFIRSHVAQAHEFEALVLSDPRFEIVGEVLMGLVCFRLKGSNELNEALLKRINGAGNIHLVPSKIKDTYFLRLAVCSRFSESKDIQYSWKEIKLRANEILEEQSVSK</sequence>
<comment type="similarity">
    <text evidence="2">Belongs to the group II decarboxylase family.</text>
</comment>
<dbReference type="GO" id="GO:0005737">
    <property type="term" value="C:cytoplasm"/>
    <property type="evidence" value="ECO:0007669"/>
    <property type="project" value="TreeGrafter"/>
</dbReference>
<dbReference type="InterPro" id="IPR021115">
    <property type="entry name" value="Pyridoxal-P_BS"/>
</dbReference>
<dbReference type="InterPro" id="IPR015424">
    <property type="entry name" value="PyrdxlP-dep_Trfase"/>
</dbReference>
<gene>
    <name evidence="13" type="ORF">DBV15_06798</name>
</gene>
<feature type="compositionally biased region" description="Polar residues" evidence="12">
    <location>
        <begin position="466"/>
        <end position="498"/>
    </location>
</feature>
<keyword evidence="7" id="KW-0456">Lyase</keyword>
<evidence type="ECO:0000256" key="12">
    <source>
        <dbReference type="SAM" id="MobiDB-lite"/>
    </source>
</evidence>
<dbReference type="PROSITE" id="PS00392">
    <property type="entry name" value="DDC_GAD_HDC_YDC"/>
    <property type="match status" value="2"/>
</dbReference>
<dbReference type="Gene3D" id="3.40.640.10">
    <property type="entry name" value="Type I PLP-dependent aspartate aminotransferase-like (Major domain)"/>
    <property type="match status" value="2"/>
</dbReference>
<evidence type="ECO:0000256" key="10">
    <source>
        <dbReference type="ARBA" id="ARBA00041275"/>
    </source>
</evidence>
<reference evidence="13 14" key="1">
    <citation type="journal article" date="2019" name="Philos. Trans. R. Soc. Lond., B, Biol. Sci.">
        <title>Ant behaviour and brain gene expression of defending hosts depend on the ecological success of the intruding social parasite.</title>
        <authorList>
            <person name="Kaur R."/>
            <person name="Stoldt M."/>
            <person name="Jongepier E."/>
            <person name="Feldmeyer B."/>
            <person name="Menzel F."/>
            <person name="Bornberg-Bauer E."/>
            <person name="Foitzik S."/>
        </authorList>
    </citation>
    <scope>NUCLEOTIDE SEQUENCE [LARGE SCALE GENOMIC DNA]</scope>
    <source>
        <tissue evidence="13">Whole body</tissue>
    </source>
</reference>
<dbReference type="AlphaFoldDB" id="A0A4S2KL95"/>
<dbReference type="GO" id="GO:0030170">
    <property type="term" value="F:pyridoxal phosphate binding"/>
    <property type="evidence" value="ECO:0007669"/>
    <property type="project" value="InterPro"/>
</dbReference>
<dbReference type="Gene3D" id="3.90.1150.10">
    <property type="entry name" value="Aspartate Aminotransferase, domain 1"/>
    <property type="match status" value="2"/>
</dbReference>
<dbReference type="CDD" id="cd06450">
    <property type="entry name" value="DOPA_deC_like"/>
    <property type="match status" value="2"/>
</dbReference>
<dbReference type="Pfam" id="PF00282">
    <property type="entry name" value="Pyridoxal_deC"/>
    <property type="match status" value="2"/>
</dbReference>
<protein>
    <recommendedName>
        <fullName evidence="9">Aromatic-L-amino-acid decarboxylase</fullName>
        <ecNumber evidence="8">4.1.1.28</ecNumber>
    </recommendedName>
    <alternativeName>
        <fullName evidence="10">DOPA decarboxylase</fullName>
    </alternativeName>
</protein>
<evidence type="ECO:0000256" key="6">
    <source>
        <dbReference type="ARBA" id="ARBA00022898"/>
    </source>
</evidence>
<comment type="caution">
    <text evidence="13">The sequence shown here is derived from an EMBL/GenBank/DDBJ whole genome shotgun (WGS) entry which is preliminary data.</text>
</comment>
<dbReference type="GO" id="GO:0019752">
    <property type="term" value="P:carboxylic acid metabolic process"/>
    <property type="evidence" value="ECO:0007669"/>
    <property type="project" value="InterPro"/>
</dbReference>
<dbReference type="PANTHER" id="PTHR11999:SF167">
    <property type="entry name" value="AROMATIC-L-AMINO-ACID DECARBOXYLASE"/>
    <property type="match status" value="1"/>
</dbReference>
<name>A0A4S2KL95_9HYME</name>
<dbReference type="GO" id="GO:0042423">
    <property type="term" value="P:catecholamine biosynthetic process"/>
    <property type="evidence" value="ECO:0007669"/>
    <property type="project" value="UniProtKB-KW"/>
</dbReference>
<dbReference type="EMBL" id="QBLH01002326">
    <property type="protein sequence ID" value="TGZ48749.1"/>
    <property type="molecule type" value="Genomic_DNA"/>
</dbReference>
<keyword evidence="14" id="KW-1185">Reference proteome</keyword>
<proteinExistence type="inferred from homology"/>
<dbReference type="FunFam" id="1.20.1340.10:FF:000001">
    <property type="entry name" value="Histidine decarboxylase"/>
    <property type="match status" value="1"/>
</dbReference>
<keyword evidence="6 11" id="KW-0663">Pyridoxal phosphate</keyword>
<evidence type="ECO:0000256" key="8">
    <source>
        <dbReference type="ARBA" id="ARBA00038886"/>
    </source>
</evidence>
<comment type="subunit">
    <text evidence="3">Homodimer.</text>
</comment>
<dbReference type="FunFam" id="3.90.1150.10:FF:000018">
    <property type="entry name" value="Histidine decarboxylase"/>
    <property type="match status" value="2"/>
</dbReference>
<dbReference type="Proteomes" id="UP000310200">
    <property type="component" value="Unassembled WGS sequence"/>
</dbReference>
<feature type="compositionally biased region" description="Polar residues" evidence="12">
    <location>
        <begin position="509"/>
        <end position="522"/>
    </location>
</feature>
<dbReference type="EC" id="4.1.1.28" evidence="8"/>
<dbReference type="PRINTS" id="PR00800">
    <property type="entry name" value="YHDCRBOXLASE"/>
</dbReference>
<comment type="cofactor">
    <cofactor evidence="1 11">
        <name>pyridoxal 5'-phosphate</name>
        <dbReference type="ChEBI" id="CHEBI:597326"/>
    </cofactor>
</comment>
<evidence type="ECO:0000256" key="11">
    <source>
        <dbReference type="PIRSR" id="PIRSR602129-50"/>
    </source>
</evidence>
<evidence type="ECO:0000313" key="14">
    <source>
        <dbReference type="Proteomes" id="UP000310200"/>
    </source>
</evidence>
<dbReference type="GO" id="GO:0004058">
    <property type="term" value="F:aromatic-L-amino-acid decarboxylase activity"/>
    <property type="evidence" value="ECO:0007669"/>
    <property type="project" value="UniProtKB-EC"/>
</dbReference>
<accession>A0A4S2KL95</accession>
<evidence type="ECO:0000256" key="1">
    <source>
        <dbReference type="ARBA" id="ARBA00001933"/>
    </source>
</evidence>
<keyword evidence="5" id="KW-0210">Decarboxylase</keyword>
<feature type="modified residue" description="N6-(pyridoxal phosphate)lysine" evidence="11">
    <location>
        <position position="1071"/>
    </location>
</feature>
<dbReference type="InterPro" id="IPR015422">
    <property type="entry name" value="PyrdxlP-dep_Trfase_small"/>
</dbReference>
<evidence type="ECO:0000256" key="9">
    <source>
        <dbReference type="ARBA" id="ARBA00040968"/>
    </source>
</evidence>
<dbReference type="STRING" id="300112.A0A4S2KL95"/>
<evidence type="ECO:0000256" key="2">
    <source>
        <dbReference type="ARBA" id="ARBA00009533"/>
    </source>
</evidence>
<dbReference type="Gene3D" id="1.20.1340.10">
    <property type="entry name" value="dopa decarboxylase, N-terminal domain"/>
    <property type="match status" value="2"/>
</dbReference>
<dbReference type="GO" id="GO:0042427">
    <property type="term" value="P:serotonin biosynthetic process"/>
    <property type="evidence" value="ECO:0007669"/>
    <property type="project" value="TreeGrafter"/>
</dbReference>
<evidence type="ECO:0000256" key="7">
    <source>
        <dbReference type="ARBA" id="ARBA00023239"/>
    </source>
</evidence>
<evidence type="ECO:0000256" key="3">
    <source>
        <dbReference type="ARBA" id="ARBA00011738"/>
    </source>
</evidence>
<keyword evidence="4" id="KW-0127">Catecholamine biosynthesis</keyword>
<evidence type="ECO:0000256" key="5">
    <source>
        <dbReference type="ARBA" id="ARBA00022793"/>
    </source>
</evidence>
<dbReference type="InterPro" id="IPR002129">
    <property type="entry name" value="PyrdxlP-dep_de-COase"/>
</dbReference>
<organism evidence="13 14">
    <name type="scientific">Temnothorax longispinosus</name>
    <dbReference type="NCBI Taxonomy" id="300112"/>
    <lineage>
        <taxon>Eukaryota</taxon>
        <taxon>Metazoa</taxon>
        <taxon>Ecdysozoa</taxon>
        <taxon>Arthropoda</taxon>
        <taxon>Hexapoda</taxon>
        <taxon>Insecta</taxon>
        <taxon>Pterygota</taxon>
        <taxon>Neoptera</taxon>
        <taxon>Endopterygota</taxon>
        <taxon>Hymenoptera</taxon>
        <taxon>Apocrita</taxon>
        <taxon>Aculeata</taxon>
        <taxon>Formicoidea</taxon>
        <taxon>Formicidae</taxon>
        <taxon>Myrmicinae</taxon>
        <taxon>Temnothorax</taxon>
    </lineage>
</organism>